<dbReference type="Gene3D" id="3.50.50.60">
    <property type="entry name" value="FAD/NAD(P)-binding domain"/>
    <property type="match status" value="2"/>
</dbReference>
<evidence type="ECO:0000313" key="5">
    <source>
        <dbReference type="EMBL" id="TQJ09795.1"/>
    </source>
</evidence>
<evidence type="ECO:0000313" key="6">
    <source>
        <dbReference type="Proteomes" id="UP000317893"/>
    </source>
</evidence>
<comment type="subunit">
    <text evidence="2">Interacts with COX5B; this interaction may contribute to localize PYROXD2 to the inner face of the inner mitochondrial membrane.</text>
</comment>
<evidence type="ECO:0000256" key="3">
    <source>
        <dbReference type="ARBA" id="ARBA00040298"/>
    </source>
</evidence>
<dbReference type="Pfam" id="PF13450">
    <property type="entry name" value="NAD_binding_8"/>
    <property type="match status" value="1"/>
</dbReference>
<dbReference type="InterPro" id="IPR036188">
    <property type="entry name" value="FAD/NAD-bd_sf"/>
</dbReference>
<feature type="domain" description="Amine oxidase" evidence="4">
    <location>
        <begin position="219"/>
        <end position="505"/>
    </location>
</feature>
<dbReference type="OrthoDB" id="833207at2"/>
<reference evidence="5 6" key="1">
    <citation type="submission" date="2019-06" db="EMBL/GenBank/DDBJ databases">
        <title>Sequencing the genomes of 1000 actinobacteria strains.</title>
        <authorList>
            <person name="Klenk H.-P."/>
        </authorList>
    </citation>
    <scope>NUCLEOTIDE SEQUENCE [LARGE SCALE GENOMIC DNA]</scope>
    <source>
        <strain evidence="5 6">DSM 18607</strain>
    </source>
</reference>
<dbReference type="SUPFAM" id="SSF51905">
    <property type="entry name" value="FAD/NAD(P)-binding domain"/>
    <property type="match status" value="1"/>
</dbReference>
<proteinExistence type="predicted"/>
<keyword evidence="6" id="KW-1185">Reference proteome</keyword>
<sequence>MTAQVCDAVVVGAGPNGLVAANALADAGWDVVVLEANDTVGGAVRSAEVTRPGFVTDLFSAFYPLAAASPVIRDLDLERHGLAWERSPAPLAHVLDDGFCAVIEDRAEDTAAGLEAEAPGDGDAWLELVRQWDAVRDGVLDALFTPFPPVRPLARLVRAAGTGGTLDLVRLALTPVRRLGTERFRGQGGPLLLTGNAMHSDLPPDASGSGLFGWLLAMLAQDVGFPVPRGGAGELTQSLARRAESLGAQVRTGTRVTRVTVRDGRARGVVCADGTSVVARRAVLTDVSAPALYGDLLEPGHVPPSYRRALERFEWDASTIKVNWALSQRIPWTAPGARGAGTVHLGVDLDGFVDVSAALTTGRVPQRPFMLFGQMATADASRAPEGCETAWAYTHVPRSLPWDRSMVDDHVERVQDAVERVAPGFGATVLDRVVQGPADLEESDANLSFGAINGGTSGLHQQFVFRPAQGLGRAETPIPGLLLASASAHPGGGVHGACGWNAARAALADTGPTRLVHRALVRTAWSRVLPRD</sequence>
<dbReference type="AlphaFoldDB" id="A0A542E383"/>
<dbReference type="RefSeq" id="WP_141849111.1">
    <property type="nucleotide sequence ID" value="NZ_BAAAPR010000007.1"/>
</dbReference>
<comment type="caution">
    <text evidence="5">The sequence shown here is derived from an EMBL/GenBank/DDBJ whole genome shotgun (WGS) entry which is preliminary data.</text>
</comment>
<protein>
    <recommendedName>
        <fullName evidence="3">Pyridine nucleotide-disulfide oxidoreductase domain-containing protein 2</fullName>
    </recommendedName>
</protein>
<evidence type="ECO:0000259" key="4">
    <source>
        <dbReference type="Pfam" id="PF01593"/>
    </source>
</evidence>
<dbReference type="InterPro" id="IPR002937">
    <property type="entry name" value="Amino_oxidase"/>
</dbReference>
<dbReference type="PANTHER" id="PTHR10668">
    <property type="entry name" value="PHYTOENE DEHYDROGENASE"/>
    <property type="match status" value="1"/>
</dbReference>
<organism evidence="5 6">
    <name type="scientific">Lapillicoccus jejuensis</name>
    <dbReference type="NCBI Taxonomy" id="402171"/>
    <lineage>
        <taxon>Bacteria</taxon>
        <taxon>Bacillati</taxon>
        <taxon>Actinomycetota</taxon>
        <taxon>Actinomycetes</taxon>
        <taxon>Micrococcales</taxon>
        <taxon>Intrasporangiaceae</taxon>
        <taxon>Lapillicoccus</taxon>
    </lineage>
</organism>
<dbReference type="PANTHER" id="PTHR10668:SF105">
    <property type="entry name" value="DEHYDROGENASE-RELATED"/>
    <property type="match status" value="1"/>
</dbReference>
<dbReference type="Proteomes" id="UP000317893">
    <property type="component" value="Unassembled WGS sequence"/>
</dbReference>
<dbReference type="EMBL" id="VFMN01000001">
    <property type="protein sequence ID" value="TQJ09795.1"/>
    <property type="molecule type" value="Genomic_DNA"/>
</dbReference>
<evidence type="ECO:0000256" key="2">
    <source>
        <dbReference type="ARBA" id="ARBA00038825"/>
    </source>
</evidence>
<dbReference type="GO" id="GO:0016491">
    <property type="term" value="F:oxidoreductase activity"/>
    <property type="evidence" value="ECO:0007669"/>
    <property type="project" value="InterPro"/>
</dbReference>
<evidence type="ECO:0000256" key="1">
    <source>
        <dbReference type="ARBA" id="ARBA00037217"/>
    </source>
</evidence>
<name>A0A542E383_9MICO</name>
<comment type="function">
    <text evidence="1">Probable oxidoreductase that may play a role as regulator of mitochondrial function.</text>
</comment>
<accession>A0A542E383</accession>
<gene>
    <name evidence="5" type="ORF">FB458_2911</name>
</gene>
<dbReference type="Pfam" id="PF01593">
    <property type="entry name" value="Amino_oxidase"/>
    <property type="match status" value="1"/>
</dbReference>